<feature type="binding site" evidence="5">
    <location>
        <position position="122"/>
    </location>
    <ligand>
        <name>NAD(+)</name>
        <dbReference type="ChEBI" id="CHEBI:57540"/>
    </ligand>
</feature>
<keyword evidence="5" id="KW-0520">NAD</keyword>
<feature type="binding site" evidence="5">
    <location>
        <begin position="39"/>
        <end position="44"/>
    </location>
    <ligand>
        <name>NAD(+)</name>
        <dbReference type="ChEBI" id="CHEBI:57540"/>
    </ligand>
</feature>
<dbReference type="InterPro" id="IPR006108">
    <property type="entry name" value="3HC_DH_C"/>
</dbReference>
<keyword evidence="3" id="KW-0560">Oxidoreductase</keyword>
<feature type="domain" description="3-hydroxyacyl-CoA dehydrogenase NAD binding" evidence="7">
    <location>
        <begin position="35"/>
        <end position="217"/>
    </location>
</feature>
<evidence type="ECO:0000256" key="5">
    <source>
        <dbReference type="PIRSR" id="PIRSR000105-2"/>
    </source>
</evidence>
<dbReference type="SUPFAM" id="SSF48179">
    <property type="entry name" value="6-phosphogluconate dehydrogenase C-terminal domain-like"/>
    <property type="match status" value="1"/>
</dbReference>
<dbReference type="PANTHER" id="PTHR48075">
    <property type="entry name" value="3-HYDROXYACYL-COA DEHYDROGENASE FAMILY PROTEIN"/>
    <property type="match status" value="1"/>
</dbReference>
<dbReference type="RefSeq" id="XP_040636318.1">
    <property type="nucleotide sequence ID" value="XM_040784778.1"/>
</dbReference>
<feature type="binding site" evidence="5">
    <location>
        <position position="63"/>
    </location>
    <ligand>
        <name>NAD(+)</name>
        <dbReference type="ChEBI" id="CHEBI:57540"/>
    </ligand>
</feature>
<dbReference type="PROSITE" id="PS00067">
    <property type="entry name" value="3HCDH"/>
    <property type="match status" value="1"/>
</dbReference>
<dbReference type="InterPro" id="IPR013328">
    <property type="entry name" value="6PGD_dom2"/>
</dbReference>
<dbReference type="GO" id="GO:0070403">
    <property type="term" value="F:NAD+ binding"/>
    <property type="evidence" value="ECO:0007669"/>
    <property type="project" value="InterPro"/>
</dbReference>
<sequence>MLLSSLRILGQRGPSIASRTFSTTSVASAAEVKSLGVIGAGQMGLGIALVAAQKAGVPVTLIDNSQASLDKGLKFADKLLEKDVSKERITRDAADSARARISTSLKMDDLSSVDFVIEAVPEIPDLKTSIFSQLAQIASKDAILATNTSSISITKIAAATTKDPTDLQASSRVISTHFMNPVPIQKGVEIISGLQTSQETLSTAVEFVKRMGKVASVSADAPGFLANRILMPYINEAIICLETGVGGREDIDSIMKNGTNVPMGPLTLADFIGLDTCLAIMNVLHQEIGDSKYRPSGLLRRMVNAGWLGKKSGKGFYEY</sequence>
<organism evidence="8 9">
    <name type="scientific">Aspergillus ruber (strain CBS 135680)</name>
    <dbReference type="NCBI Taxonomy" id="1388766"/>
    <lineage>
        <taxon>Eukaryota</taxon>
        <taxon>Fungi</taxon>
        <taxon>Dikarya</taxon>
        <taxon>Ascomycota</taxon>
        <taxon>Pezizomycotina</taxon>
        <taxon>Eurotiomycetes</taxon>
        <taxon>Eurotiomycetidae</taxon>
        <taxon>Eurotiales</taxon>
        <taxon>Aspergillaceae</taxon>
        <taxon>Aspergillus</taxon>
        <taxon>Aspergillus subgen. Aspergillus</taxon>
    </lineage>
</organism>
<evidence type="ECO:0000259" key="6">
    <source>
        <dbReference type="Pfam" id="PF00725"/>
    </source>
</evidence>
<evidence type="ECO:0000313" key="9">
    <source>
        <dbReference type="Proteomes" id="UP000019804"/>
    </source>
</evidence>
<protein>
    <submittedName>
        <fullName evidence="8">Putative 3-hydroxybutyryl-CoA dehydrogenase</fullName>
    </submittedName>
</protein>
<dbReference type="PANTHER" id="PTHR48075:SF5">
    <property type="entry name" value="3-HYDROXYBUTYRYL-COA DEHYDROGENASE"/>
    <property type="match status" value="1"/>
</dbReference>
<feature type="binding site" evidence="5">
    <location>
        <position position="149"/>
    </location>
    <ligand>
        <name>NAD(+)</name>
        <dbReference type="ChEBI" id="CHEBI:57540"/>
    </ligand>
</feature>
<dbReference type="Pfam" id="PF00725">
    <property type="entry name" value="3HCDH"/>
    <property type="match status" value="1"/>
</dbReference>
<dbReference type="InterPro" id="IPR022694">
    <property type="entry name" value="3-OHacyl-CoA_DH"/>
</dbReference>
<dbReference type="GO" id="GO:0016616">
    <property type="term" value="F:oxidoreductase activity, acting on the CH-OH group of donors, NAD or NADP as acceptor"/>
    <property type="evidence" value="ECO:0007669"/>
    <property type="project" value="InterPro"/>
</dbReference>
<dbReference type="SUPFAM" id="SSF51735">
    <property type="entry name" value="NAD(P)-binding Rossmann-fold domains"/>
    <property type="match status" value="1"/>
</dbReference>
<evidence type="ECO:0000256" key="3">
    <source>
        <dbReference type="ARBA" id="ARBA00023002"/>
    </source>
</evidence>
<dbReference type="OrthoDB" id="5958943at2759"/>
<name>A0A017S8Z2_ASPRC</name>
<evidence type="ECO:0000256" key="1">
    <source>
        <dbReference type="ARBA" id="ARBA00005005"/>
    </source>
</evidence>
<evidence type="ECO:0000256" key="2">
    <source>
        <dbReference type="ARBA" id="ARBA00009463"/>
    </source>
</evidence>
<dbReference type="InterPro" id="IPR036291">
    <property type="entry name" value="NAD(P)-bd_dom_sf"/>
</dbReference>
<comment type="similarity">
    <text evidence="2">Belongs to the 3-hydroxyacyl-CoA dehydrogenase family.</text>
</comment>
<dbReference type="InterPro" id="IPR006180">
    <property type="entry name" value="3-OHacyl-CoA_DH_CS"/>
</dbReference>
<dbReference type="Proteomes" id="UP000019804">
    <property type="component" value="Unassembled WGS sequence"/>
</dbReference>
<gene>
    <name evidence="8" type="ORF">EURHEDRAFT_462120</name>
</gene>
<dbReference type="PIRSF" id="PIRSF000105">
    <property type="entry name" value="HCDH"/>
    <property type="match status" value="1"/>
</dbReference>
<dbReference type="EMBL" id="KK088436">
    <property type="protein sequence ID" value="EYE92630.1"/>
    <property type="molecule type" value="Genomic_DNA"/>
</dbReference>
<comment type="pathway">
    <text evidence="1">Lipid metabolism; fatty acid beta-oxidation.</text>
</comment>
<feature type="site" description="Important for catalytic activity" evidence="4">
    <location>
        <position position="177"/>
    </location>
</feature>
<dbReference type="Gene3D" id="1.10.1040.10">
    <property type="entry name" value="N-(1-d-carboxylethyl)-l-norvaline Dehydrogenase, domain 2"/>
    <property type="match status" value="1"/>
</dbReference>
<feature type="binding site" evidence="5">
    <location>
        <position position="180"/>
    </location>
    <ligand>
        <name>NAD(+)</name>
        <dbReference type="ChEBI" id="CHEBI:57540"/>
    </ligand>
</feature>
<feature type="domain" description="3-hydroxyacyl-CoA dehydrogenase C-terminal" evidence="6">
    <location>
        <begin position="223"/>
        <end position="319"/>
    </location>
</feature>
<proteinExistence type="inferred from homology"/>
<dbReference type="Pfam" id="PF02737">
    <property type="entry name" value="3HCDH_N"/>
    <property type="match status" value="1"/>
</dbReference>
<dbReference type="HOGENOM" id="CLU_009834_2_0_1"/>
<dbReference type="InterPro" id="IPR006176">
    <property type="entry name" value="3-OHacyl-CoA_DH_NAD-bd"/>
</dbReference>
<dbReference type="GO" id="GO:0006631">
    <property type="term" value="P:fatty acid metabolic process"/>
    <property type="evidence" value="ECO:0007669"/>
    <property type="project" value="InterPro"/>
</dbReference>
<dbReference type="Gene3D" id="3.40.50.720">
    <property type="entry name" value="NAD(P)-binding Rossmann-like Domain"/>
    <property type="match status" value="1"/>
</dbReference>
<dbReference type="GeneID" id="63699902"/>
<reference evidence="9" key="1">
    <citation type="journal article" date="2014" name="Nat. Commun.">
        <title>Genomic adaptations of the halophilic Dead Sea filamentous fungus Eurotium rubrum.</title>
        <authorList>
            <person name="Kis-Papo T."/>
            <person name="Weig A.R."/>
            <person name="Riley R."/>
            <person name="Persoh D."/>
            <person name="Salamov A."/>
            <person name="Sun H."/>
            <person name="Lipzen A."/>
            <person name="Wasser S.P."/>
            <person name="Rambold G."/>
            <person name="Grigoriev I.V."/>
            <person name="Nevo E."/>
        </authorList>
    </citation>
    <scope>NUCLEOTIDE SEQUENCE [LARGE SCALE GENOMIC DNA]</scope>
    <source>
        <strain evidence="9">CBS 135680</strain>
    </source>
</reference>
<feature type="binding site" evidence="5">
    <location>
        <position position="127"/>
    </location>
    <ligand>
        <name>NAD(+)</name>
        <dbReference type="ChEBI" id="CHEBI:57540"/>
    </ligand>
</feature>
<evidence type="ECO:0000259" key="7">
    <source>
        <dbReference type="Pfam" id="PF02737"/>
    </source>
</evidence>
<dbReference type="STRING" id="1388766.A0A017S8Z2"/>
<feature type="binding site" evidence="5">
    <location>
        <position position="311"/>
    </location>
    <ligand>
        <name>NAD(+)</name>
        <dbReference type="ChEBI" id="CHEBI:57540"/>
    </ligand>
</feature>
<dbReference type="FunFam" id="3.40.50.720:FF:000009">
    <property type="entry name" value="Fatty oxidation complex, alpha subunit"/>
    <property type="match status" value="1"/>
</dbReference>
<evidence type="ECO:0000313" key="8">
    <source>
        <dbReference type="EMBL" id="EYE92630.1"/>
    </source>
</evidence>
<accession>A0A017S8Z2</accession>
<dbReference type="AlphaFoldDB" id="A0A017S8Z2"/>
<evidence type="ECO:0000256" key="4">
    <source>
        <dbReference type="PIRSR" id="PIRSR000105-1"/>
    </source>
</evidence>
<keyword evidence="9" id="KW-1185">Reference proteome</keyword>
<dbReference type="InterPro" id="IPR008927">
    <property type="entry name" value="6-PGluconate_DH-like_C_sf"/>
</dbReference>